<accession>A0A6A6PX06</accession>
<evidence type="ECO:0000313" key="3">
    <source>
        <dbReference type="Proteomes" id="UP000799767"/>
    </source>
</evidence>
<dbReference type="EMBL" id="MU001634">
    <property type="protein sequence ID" value="KAF2484286.1"/>
    <property type="molecule type" value="Genomic_DNA"/>
</dbReference>
<dbReference type="GeneID" id="54479226"/>
<proteinExistence type="predicted"/>
<feature type="region of interest" description="Disordered" evidence="1">
    <location>
        <begin position="1"/>
        <end position="109"/>
    </location>
</feature>
<name>A0A6A6PX06_9PEZI</name>
<organism evidence="2 3">
    <name type="scientific">Neohortaea acidophila</name>
    <dbReference type="NCBI Taxonomy" id="245834"/>
    <lineage>
        <taxon>Eukaryota</taxon>
        <taxon>Fungi</taxon>
        <taxon>Dikarya</taxon>
        <taxon>Ascomycota</taxon>
        <taxon>Pezizomycotina</taxon>
        <taxon>Dothideomycetes</taxon>
        <taxon>Dothideomycetidae</taxon>
        <taxon>Mycosphaerellales</taxon>
        <taxon>Teratosphaeriaceae</taxon>
        <taxon>Neohortaea</taxon>
    </lineage>
</organism>
<feature type="compositionally biased region" description="Low complexity" evidence="1">
    <location>
        <begin position="72"/>
        <end position="85"/>
    </location>
</feature>
<feature type="compositionally biased region" description="Basic and acidic residues" evidence="1">
    <location>
        <begin position="86"/>
        <end position="109"/>
    </location>
</feature>
<feature type="compositionally biased region" description="Low complexity" evidence="1">
    <location>
        <begin position="13"/>
        <end position="29"/>
    </location>
</feature>
<dbReference type="OrthoDB" id="5377039at2759"/>
<dbReference type="AlphaFoldDB" id="A0A6A6PX06"/>
<evidence type="ECO:0000313" key="2">
    <source>
        <dbReference type="EMBL" id="KAF2484286.1"/>
    </source>
</evidence>
<dbReference type="RefSeq" id="XP_033590855.1">
    <property type="nucleotide sequence ID" value="XM_033738224.1"/>
</dbReference>
<dbReference type="Proteomes" id="UP000799767">
    <property type="component" value="Unassembled WGS sequence"/>
</dbReference>
<protein>
    <submittedName>
        <fullName evidence="2">Uncharacterized protein</fullName>
    </submittedName>
</protein>
<keyword evidence="3" id="KW-1185">Reference proteome</keyword>
<evidence type="ECO:0000256" key="1">
    <source>
        <dbReference type="SAM" id="MobiDB-lite"/>
    </source>
</evidence>
<sequence length="160" mass="17118">MSADNDGDSQMLSSPSDSETQTPTSQSQSLANSTLLSPPELHNRLAAAPGANANGKRPINTISNGTDDADDLLASGPSAAAAGGKARPEYAARTHERSGYTWSREEDAPGHAWLSKKALDEYHRAADVLVHRDLMVKGRYGDPFEMAEREQALANSLKQK</sequence>
<gene>
    <name evidence="2" type="ORF">BDY17DRAFT_352810</name>
</gene>
<reference evidence="2" key="1">
    <citation type="journal article" date="2020" name="Stud. Mycol.">
        <title>101 Dothideomycetes genomes: a test case for predicting lifestyles and emergence of pathogens.</title>
        <authorList>
            <person name="Haridas S."/>
            <person name="Albert R."/>
            <person name="Binder M."/>
            <person name="Bloem J."/>
            <person name="Labutti K."/>
            <person name="Salamov A."/>
            <person name="Andreopoulos B."/>
            <person name="Baker S."/>
            <person name="Barry K."/>
            <person name="Bills G."/>
            <person name="Bluhm B."/>
            <person name="Cannon C."/>
            <person name="Castanera R."/>
            <person name="Culley D."/>
            <person name="Daum C."/>
            <person name="Ezra D."/>
            <person name="Gonzalez J."/>
            <person name="Henrissat B."/>
            <person name="Kuo A."/>
            <person name="Liang C."/>
            <person name="Lipzen A."/>
            <person name="Lutzoni F."/>
            <person name="Magnuson J."/>
            <person name="Mondo S."/>
            <person name="Nolan M."/>
            <person name="Ohm R."/>
            <person name="Pangilinan J."/>
            <person name="Park H.-J."/>
            <person name="Ramirez L."/>
            <person name="Alfaro M."/>
            <person name="Sun H."/>
            <person name="Tritt A."/>
            <person name="Yoshinaga Y."/>
            <person name="Zwiers L.-H."/>
            <person name="Turgeon B."/>
            <person name="Goodwin S."/>
            <person name="Spatafora J."/>
            <person name="Crous P."/>
            <person name="Grigoriev I."/>
        </authorList>
    </citation>
    <scope>NUCLEOTIDE SEQUENCE</scope>
    <source>
        <strain evidence="2">CBS 113389</strain>
    </source>
</reference>